<accession>A0A9W6P618</accession>
<sequence>MLFILAMVVLFLVLRARRGRAPWMRPHVEPPEAGAQRLLAERFARGDIDSDEFMERASALNWTPGVKPAGRK</sequence>
<dbReference type="Proteomes" id="UP001165092">
    <property type="component" value="Unassembled WGS sequence"/>
</dbReference>
<evidence type="ECO:0000313" key="2">
    <source>
        <dbReference type="Proteomes" id="UP001165092"/>
    </source>
</evidence>
<keyword evidence="2" id="KW-1185">Reference proteome</keyword>
<reference evidence="1" key="1">
    <citation type="submission" date="2023-02" db="EMBL/GenBank/DDBJ databases">
        <title>Nocardiopsis ansamitocini NBRC 112285.</title>
        <authorList>
            <person name="Ichikawa N."/>
            <person name="Sato H."/>
            <person name="Tonouchi N."/>
        </authorList>
    </citation>
    <scope>NUCLEOTIDE SEQUENCE</scope>
    <source>
        <strain evidence="1">NBRC 112285</strain>
    </source>
</reference>
<proteinExistence type="predicted"/>
<evidence type="ECO:0008006" key="3">
    <source>
        <dbReference type="Google" id="ProtNLM"/>
    </source>
</evidence>
<dbReference type="EMBL" id="BSQG01000003">
    <property type="protein sequence ID" value="GLU47663.1"/>
    <property type="molecule type" value="Genomic_DNA"/>
</dbReference>
<organism evidence="1 2">
    <name type="scientific">Nocardiopsis ansamitocini</name>
    <dbReference type="NCBI Taxonomy" id="1670832"/>
    <lineage>
        <taxon>Bacteria</taxon>
        <taxon>Bacillati</taxon>
        <taxon>Actinomycetota</taxon>
        <taxon>Actinomycetes</taxon>
        <taxon>Streptosporangiales</taxon>
        <taxon>Nocardiopsidaceae</taxon>
        <taxon>Nocardiopsis</taxon>
    </lineage>
</organism>
<name>A0A9W6P618_9ACTN</name>
<protein>
    <recommendedName>
        <fullName evidence="3">SHOCT domain-containing protein</fullName>
    </recommendedName>
</protein>
<evidence type="ECO:0000313" key="1">
    <source>
        <dbReference type="EMBL" id="GLU47663.1"/>
    </source>
</evidence>
<dbReference type="AlphaFoldDB" id="A0A9W6P618"/>
<comment type="caution">
    <text evidence="1">The sequence shown here is derived from an EMBL/GenBank/DDBJ whole genome shotgun (WGS) entry which is preliminary data.</text>
</comment>
<gene>
    <name evidence="1" type="ORF">Nans01_20140</name>
</gene>